<dbReference type="AlphaFoldDB" id="A0A9D7XD97"/>
<dbReference type="EMBL" id="JADKFW010000005">
    <property type="protein sequence ID" value="MBK9717699.1"/>
    <property type="molecule type" value="Genomic_DNA"/>
</dbReference>
<sequence length="437" mass="51375">MDLKIDFTDKEISPWSGVYLLKKMLDRMEFDEILSALNLPETGSNRGYHPHQLIKQFITSVWCGANKFEHTEVTRQDEVIRQFWGFDKMAGHKSFQRFFSKFDLSKNQQVFTPLYQWFFNKLQFDNFTLDVDSTIHTRYGSQEGAKKGYNPKKPGRLSHHPLMAFIADCKMVANYWQRSGDAYTSNNIESFLDDTFEKLGKKKIGLFRADSGFYDKKVFNYLEKKSINYIIAARMYAPIQHNIASSHNWLKMADGLEIADTNYKSPNWQDSKRMIIIRQYVPTRPKATGRTLSLFKDEGIYRKYRYSCFITNLNLPAEQIWTLYRQRADAENRIKELKYDFGSSSFNVNGFYATEAALNFVMIAYNFISLFRQVVLNTKVHEQMKTLRYKIFAIGGYIIQKGNQRILKLSLAMKRREWFTGLWMNTNNLKAPFIFDS</sequence>
<dbReference type="InterPro" id="IPR047960">
    <property type="entry name" value="Transpos_IS1380"/>
</dbReference>
<evidence type="ECO:0000313" key="3">
    <source>
        <dbReference type="Proteomes" id="UP000808349"/>
    </source>
</evidence>
<accession>A0A9D7XD97</accession>
<reference evidence="2 3" key="1">
    <citation type="submission" date="2020-10" db="EMBL/GenBank/DDBJ databases">
        <title>Connecting structure to function with the recovery of over 1000 high-quality activated sludge metagenome-assembled genomes encoding full-length rRNA genes using long-read sequencing.</title>
        <authorList>
            <person name="Singleton C.M."/>
            <person name="Petriglieri F."/>
            <person name="Kristensen J.M."/>
            <person name="Kirkegaard R.H."/>
            <person name="Michaelsen T.Y."/>
            <person name="Andersen M.H."/>
            <person name="Karst S.M."/>
            <person name="Dueholm M.S."/>
            <person name="Nielsen P.H."/>
            <person name="Albertsen M."/>
        </authorList>
    </citation>
    <scope>NUCLEOTIDE SEQUENCE [LARGE SCALE GENOMIC DNA]</scope>
    <source>
        <strain evidence="2">Ribe_18-Q3-R11-54_BAT3C.373</strain>
    </source>
</reference>
<dbReference type="Pfam" id="PF13701">
    <property type="entry name" value="DDE_Tnp_1_4"/>
    <property type="match status" value="1"/>
</dbReference>
<feature type="domain" description="Transposase DDE" evidence="1">
    <location>
        <begin position="3"/>
        <end position="424"/>
    </location>
</feature>
<dbReference type="NCBIfam" id="NF033539">
    <property type="entry name" value="transpos_IS1380"/>
    <property type="match status" value="1"/>
</dbReference>
<dbReference type="Proteomes" id="UP000808349">
    <property type="component" value="Unassembled WGS sequence"/>
</dbReference>
<organism evidence="2 3">
    <name type="scientific">Candidatus Defluviibacterium haderslevense</name>
    <dbReference type="NCBI Taxonomy" id="2981993"/>
    <lineage>
        <taxon>Bacteria</taxon>
        <taxon>Pseudomonadati</taxon>
        <taxon>Bacteroidota</taxon>
        <taxon>Saprospiria</taxon>
        <taxon>Saprospirales</taxon>
        <taxon>Saprospiraceae</taxon>
        <taxon>Candidatus Defluviibacterium</taxon>
    </lineage>
</organism>
<proteinExistence type="predicted"/>
<gene>
    <name evidence="2" type="ORF">IPO85_09335</name>
</gene>
<comment type="caution">
    <text evidence="2">The sequence shown here is derived from an EMBL/GenBank/DDBJ whole genome shotgun (WGS) entry which is preliminary data.</text>
</comment>
<name>A0A9D7XD97_9BACT</name>
<protein>
    <submittedName>
        <fullName evidence="2">IS1380 family transposase</fullName>
    </submittedName>
</protein>
<evidence type="ECO:0000259" key="1">
    <source>
        <dbReference type="Pfam" id="PF13701"/>
    </source>
</evidence>
<dbReference type="InterPro" id="IPR012337">
    <property type="entry name" value="RNaseH-like_sf"/>
</dbReference>
<dbReference type="InterPro" id="IPR025668">
    <property type="entry name" value="Tnp_DDE_dom"/>
</dbReference>
<evidence type="ECO:0000313" key="2">
    <source>
        <dbReference type="EMBL" id="MBK9717699.1"/>
    </source>
</evidence>
<dbReference type="SUPFAM" id="SSF53098">
    <property type="entry name" value="Ribonuclease H-like"/>
    <property type="match status" value="1"/>
</dbReference>